<dbReference type="EC" id="2.7.13.3" evidence="2"/>
<dbReference type="Gene3D" id="3.30.565.10">
    <property type="entry name" value="Histidine kinase-like ATPase, C-terminal domain"/>
    <property type="match status" value="1"/>
</dbReference>
<dbReference type="Proteomes" id="UP001183246">
    <property type="component" value="Unassembled WGS sequence"/>
</dbReference>
<keyword evidence="7" id="KW-0067">ATP-binding</keyword>
<organism evidence="12 13">
    <name type="scientific">Streptomyces litchfieldiae</name>
    <dbReference type="NCBI Taxonomy" id="3075543"/>
    <lineage>
        <taxon>Bacteria</taxon>
        <taxon>Bacillati</taxon>
        <taxon>Actinomycetota</taxon>
        <taxon>Actinomycetes</taxon>
        <taxon>Kitasatosporales</taxon>
        <taxon>Streptomycetaceae</taxon>
        <taxon>Streptomyces</taxon>
    </lineage>
</organism>
<evidence type="ECO:0000259" key="10">
    <source>
        <dbReference type="Pfam" id="PF02518"/>
    </source>
</evidence>
<feature type="transmembrane region" description="Helical" evidence="9">
    <location>
        <begin position="35"/>
        <end position="54"/>
    </location>
</feature>
<evidence type="ECO:0000259" key="11">
    <source>
        <dbReference type="Pfam" id="PF07730"/>
    </source>
</evidence>
<evidence type="ECO:0000256" key="1">
    <source>
        <dbReference type="ARBA" id="ARBA00000085"/>
    </source>
</evidence>
<feature type="transmembrane region" description="Helical" evidence="9">
    <location>
        <begin position="138"/>
        <end position="160"/>
    </location>
</feature>
<feature type="transmembrane region" description="Helical" evidence="9">
    <location>
        <begin position="116"/>
        <end position="132"/>
    </location>
</feature>
<proteinExistence type="predicted"/>
<feature type="transmembrane region" description="Helical" evidence="9">
    <location>
        <begin position="66"/>
        <end position="84"/>
    </location>
</feature>
<gene>
    <name evidence="12" type="ORF">RM590_14925</name>
</gene>
<name>A0ABU2MSP4_9ACTN</name>
<keyword evidence="13" id="KW-1185">Reference proteome</keyword>
<dbReference type="PANTHER" id="PTHR24421">
    <property type="entry name" value="NITRATE/NITRITE SENSOR PROTEIN NARX-RELATED"/>
    <property type="match status" value="1"/>
</dbReference>
<keyword evidence="4" id="KW-0808">Transferase</keyword>
<dbReference type="InterPro" id="IPR036890">
    <property type="entry name" value="HATPase_C_sf"/>
</dbReference>
<feature type="domain" description="Histidine kinase/HSP90-like ATPase" evidence="10">
    <location>
        <begin position="288"/>
        <end position="378"/>
    </location>
</feature>
<reference evidence="13" key="1">
    <citation type="submission" date="2023-07" db="EMBL/GenBank/DDBJ databases">
        <title>30 novel species of actinomycetes from the DSMZ collection.</title>
        <authorList>
            <person name="Nouioui I."/>
        </authorList>
    </citation>
    <scope>NUCLEOTIDE SEQUENCE [LARGE SCALE GENOMIC DNA]</scope>
    <source>
        <strain evidence="13">DSM 44938</strain>
    </source>
</reference>
<evidence type="ECO:0000256" key="7">
    <source>
        <dbReference type="ARBA" id="ARBA00022840"/>
    </source>
</evidence>
<keyword evidence="9" id="KW-1133">Transmembrane helix</keyword>
<dbReference type="CDD" id="cd16917">
    <property type="entry name" value="HATPase_UhpB-NarQ-NarX-like"/>
    <property type="match status" value="1"/>
</dbReference>
<dbReference type="InterPro" id="IPR050482">
    <property type="entry name" value="Sensor_HK_TwoCompSys"/>
</dbReference>
<evidence type="ECO:0000313" key="12">
    <source>
        <dbReference type="EMBL" id="MDT0343898.1"/>
    </source>
</evidence>
<dbReference type="RefSeq" id="WP_311705094.1">
    <property type="nucleotide sequence ID" value="NZ_JAVREL010000007.1"/>
</dbReference>
<dbReference type="PANTHER" id="PTHR24421:SF10">
    <property type="entry name" value="NITRATE_NITRITE SENSOR PROTEIN NARQ"/>
    <property type="match status" value="1"/>
</dbReference>
<keyword evidence="6 12" id="KW-0418">Kinase</keyword>
<comment type="catalytic activity">
    <reaction evidence="1">
        <text>ATP + protein L-histidine = ADP + protein N-phospho-L-histidine.</text>
        <dbReference type="EC" id="2.7.13.3"/>
    </reaction>
</comment>
<keyword evidence="3" id="KW-0597">Phosphoprotein</keyword>
<comment type="caution">
    <text evidence="12">The sequence shown here is derived from an EMBL/GenBank/DDBJ whole genome shotgun (WGS) entry which is preliminary data.</text>
</comment>
<dbReference type="SUPFAM" id="SSF55874">
    <property type="entry name" value="ATPase domain of HSP90 chaperone/DNA topoisomerase II/histidine kinase"/>
    <property type="match status" value="1"/>
</dbReference>
<protein>
    <recommendedName>
        <fullName evidence="2">histidine kinase</fullName>
        <ecNumber evidence="2">2.7.13.3</ecNumber>
    </recommendedName>
</protein>
<keyword evidence="9" id="KW-0812">Transmembrane</keyword>
<dbReference type="Pfam" id="PF07730">
    <property type="entry name" value="HisKA_3"/>
    <property type="match status" value="1"/>
</dbReference>
<evidence type="ECO:0000256" key="3">
    <source>
        <dbReference type="ARBA" id="ARBA00022553"/>
    </source>
</evidence>
<evidence type="ECO:0000256" key="8">
    <source>
        <dbReference type="ARBA" id="ARBA00023012"/>
    </source>
</evidence>
<evidence type="ECO:0000256" key="4">
    <source>
        <dbReference type="ARBA" id="ARBA00022679"/>
    </source>
</evidence>
<sequence length="383" mass="39647">MLDRAARIASATGLTALFLAALVTQTVAIAQSWGAWYWLPGAAAAVAVCALALLRHRHRHRHRAWLAGAGLAVAAVAVTLSKAADLPQEPGPALALGLSVLVGSAIRALRPVPAGVIAAAGLALVAGGQLAANPAVSGVTAVTAVNGAAWLAAVAVGLSLRLLDDRARTTAEQVRRDERLELARELHDVVAHHIAGMLIQAQAAQVVGRKDPGKAVDSLAGIETCAADALTAMRRVVGLLRDDTGPASPGPERLGALVERFNQQGPRVHLRMPDAPDGEAAWPPEVTSTVYRVVREALTNVRRHAAGAGSVSVTVGRDPRGVTVEVVDDAPSGPVRPAHRAGYGLLGMRERVESLGGTLFSGPGRGAGWFVRATLPLPTREPR</sequence>
<dbReference type="Pfam" id="PF02518">
    <property type="entry name" value="HATPase_c"/>
    <property type="match status" value="1"/>
</dbReference>
<dbReference type="EMBL" id="JAVREL010000007">
    <property type="protein sequence ID" value="MDT0343898.1"/>
    <property type="molecule type" value="Genomic_DNA"/>
</dbReference>
<dbReference type="InterPro" id="IPR011712">
    <property type="entry name" value="Sig_transdc_His_kin_sub3_dim/P"/>
</dbReference>
<dbReference type="Gene3D" id="1.20.5.1930">
    <property type="match status" value="1"/>
</dbReference>
<accession>A0ABU2MSP4</accession>
<keyword evidence="5" id="KW-0547">Nucleotide-binding</keyword>
<evidence type="ECO:0000256" key="6">
    <source>
        <dbReference type="ARBA" id="ARBA00022777"/>
    </source>
</evidence>
<keyword evidence="9" id="KW-0472">Membrane</keyword>
<dbReference type="GO" id="GO:0016301">
    <property type="term" value="F:kinase activity"/>
    <property type="evidence" value="ECO:0007669"/>
    <property type="project" value="UniProtKB-KW"/>
</dbReference>
<evidence type="ECO:0000313" key="13">
    <source>
        <dbReference type="Proteomes" id="UP001183246"/>
    </source>
</evidence>
<evidence type="ECO:0000256" key="9">
    <source>
        <dbReference type="SAM" id="Phobius"/>
    </source>
</evidence>
<dbReference type="InterPro" id="IPR003594">
    <property type="entry name" value="HATPase_dom"/>
</dbReference>
<evidence type="ECO:0000256" key="5">
    <source>
        <dbReference type="ARBA" id="ARBA00022741"/>
    </source>
</evidence>
<keyword evidence="8" id="KW-0902">Two-component regulatory system</keyword>
<feature type="domain" description="Signal transduction histidine kinase subgroup 3 dimerisation and phosphoacceptor" evidence="11">
    <location>
        <begin position="178"/>
        <end position="243"/>
    </location>
</feature>
<evidence type="ECO:0000256" key="2">
    <source>
        <dbReference type="ARBA" id="ARBA00012438"/>
    </source>
</evidence>